<accession>A0AA37LV55</accession>
<proteinExistence type="predicted"/>
<feature type="compositionally biased region" description="Polar residues" evidence="1">
    <location>
        <begin position="298"/>
        <end position="309"/>
    </location>
</feature>
<dbReference type="AlphaFoldDB" id="A0AA37LV55"/>
<feature type="region of interest" description="Disordered" evidence="1">
    <location>
        <begin position="581"/>
        <end position="631"/>
    </location>
</feature>
<feature type="compositionally biased region" description="Low complexity" evidence="1">
    <location>
        <begin position="616"/>
        <end position="626"/>
    </location>
</feature>
<dbReference type="Proteomes" id="UP001055172">
    <property type="component" value="Unassembled WGS sequence"/>
</dbReference>
<keyword evidence="3" id="KW-1185">Reference proteome</keyword>
<feature type="region of interest" description="Disordered" evidence="1">
    <location>
        <begin position="266"/>
        <end position="328"/>
    </location>
</feature>
<gene>
    <name evidence="2" type="ORF">ColLi_08812</name>
</gene>
<feature type="compositionally biased region" description="Polar residues" evidence="1">
    <location>
        <begin position="480"/>
        <end position="498"/>
    </location>
</feature>
<sequence length="671" mass="74923">MWTRPLRAAPAPAEKPNHFQCIHDLSDAAVRKLARYLYLSQRYSTAHPPEHWLEGQEKGMRELPSDCLRPRVDHLNVVNLVKRGLMSISEKHQLPFTPQAAVLCPSHRGLNPWIVHALFALVTKEITKETERLRRDRGGRHPQNSTSIQEFLHRLDAIQALWMDPSTFELVFGRLPGGTLERVTSQCEACILSAIGSRHRFLGDLRAHLIARTKTVKPVLQRIVEAWLTRFPEEAQKSVNQESLFLAEEIRTLRREIAVARHDRRIAKRQRRERWTPNLSGKTSDTASIKVSEHSASERQSTSSQQSLVSKGEDPFADVDGGNQPCEDDIGGFYERLAIRNGNGHAFDRTSVHPAFGGPETRFDPLQPQAFATEPEVDRSVQEAIWKNAVSNSAIQTATSHLSAMPSSSVRPGQQPPYTSLPPSMLLNESRAGNRFRNIATSSVFSNGEPARPAALRSEAPPVAQSYTHYRDVAAPSSVYTNTEPAQPHPSQTNVCLSTTRPQPTPPGPPKGDLLRRPRPEAAVSNPSSKPQNNRPVMQDYPSTGLPYCFDPVLPDLQNRPAINSERFRWKDQSEIVEQPTFEEYYGNKRKPEPLPPSGRRQHYGRRPSPPPQPRPSTSRPQPGTPVGSEAVRALTLDEVRRLTLARGPAAPSDVSTIWPQDSITSVGMPK</sequence>
<evidence type="ECO:0000313" key="3">
    <source>
        <dbReference type="Proteomes" id="UP001055172"/>
    </source>
</evidence>
<comment type="caution">
    <text evidence="2">The sequence shown here is derived from an EMBL/GenBank/DDBJ whole genome shotgun (WGS) entry which is preliminary data.</text>
</comment>
<reference evidence="2 3" key="1">
    <citation type="submission" date="2021-07" db="EMBL/GenBank/DDBJ databases">
        <title>Genome data of Colletotrichum spaethianum.</title>
        <authorList>
            <person name="Utami Y.D."/>
            <person name="Hiruma K."/>
        </authorList>
    </citation>
    <scope>NUCLEOTIDE SEQUENCE [LARGE SCALE GENOMIC DNA]</scope>
    <source>
        <strain evidence="2 3">MAFF 242679</strain>
    </source>
</reference>
<feature type="compositionally biased region" description="Polar residues" evidence="1">
    <location>
        <begin position="277"/>
        <end position="289"/>
    </location>
</feature>
<evidence type="ECO:0000313" key="2">
    <source>
        <dbReference type="EMBL" id="GJC85974.1"/>
    </source>
</evidence>
<protein>
    <submittedName>
        <fullName evidence="2">Uncharacterized protein</fullName>
    </submittedName>
</protein>
<evidence type="ECO:0000256" key="1">
    <source>
        <dbReference type="SAM" id="MobiDB-lite"/>
    </source>
</evidence>
<organism evidence="2 3">
    <name type="scientific">Colletotrichum liriopes</name>
    <dbReference type="NCBI Taxonomy" id="708192"/>
    <lineage>
        <taxon>Eukaryota</taxon>
        <taxon>Fungi</taxon>
        <taxon>Dikarya</taxon>
        <taxon>Ascomycota</taxon>
        <taxon>Pezizomycotina</taxon>
        <taxon>Sordariomycetes</taxon>
        <taxon>Hypocreomycetidae</taxon>
        <taxon>Glomerellales</taxon>
        <taxon>Glomerellaceae</taxon>
        <taxon>Colletotrichum</taxon>
        <taxon>Colletotrichum spaethianum species complex</taxon>
    </lineage>
</organism>
<dbReference type="EMBL" id="BPPX01000020">
    <property type="protein sequence ID" value="GJC85974.1"/>
    <property type="molecule type" value="Genomic_DNA"/>
</dbReference>
<feature type="region of interest" description="Disordered" evidence="1">
    <location>
        <begin position="480"/>
        <end position="543"/>
    </location>
</feature>
<feature type="compositionally biased region" description="Polar residues" evidence="1">
    <location>
        <begin position="525"/>
        <end position="536"/>
    </location>
</feature>
<name>A0AA37LV55_9PEZI</name>
<feature type="compositionally biased region" description="Polar residues" evidence="1">
    <location>
        <begin position="654"/>
        <end position="671"/>
    </location>
</feature>
<feature type="region of interest" description="Disordered" evidence="1">
    <location>
        <begin position="647"/>
        <end position="671"/>
    </location>
</feature>